<dbReference type="EMBL" id="CAHIKZ030000355">
    <property type="protein sequence ID" value="CAE1169931.1"/>
    <property type="molecule type" value="Genomic_DNA"/>
</dbReference>
<keyword evidence="1" id="KW-1133">Transmembrane helix</keyword>
<keyword evidence="1" id="KW-0472">Membrane</keyword>
<feature type="transmembrane region" description="Helical" evidence="1">
    <location>
        <begin position="55"/>
        <end position="75"/>
    </location>
</feature>
<feature type="transmembrane region" description="Helical" evidence="1">
    <location>
        <begin position="108"/>
        <end position="130"/>
    </location>
</feature>
<keyword evidence="3" id="KW-1185">Reference proteome</keyword>
<evidence type="ECO:0000256" key="1">
    <source>
        <dbReference type="SAM" id="Phobius"/>
    </source>
</evidence>
<feature type="transmembrane region" description="Helical" evidence="1">
    <location>
        <begin position="142"/>
        <end position="163"/>
    </location>
</feature>
<dbReference type="Proteomes" id="UP000597762">
    <property type="component" value="Unassembled WGS sequence"/>
</dbReference>
<sequence>MFSFDFSLFWFLLLLSISAFRLEFIHHVFFHISLIWFFYCLYPFSAFRFDFIHRVFFHISLIWFFTASFHFRLSLGGHSSCILSHFLILFFYCYFPFSAFLFEFIHHVFFHISLIWFLLLLSIFRLPLGVHSSCILSHFTHFVFTASIHFPPSALTSFIVYSFTFHSFRFYCFFPFSGFRFDFIHHVFFDFSLIWFLLLLSIFRLPLGVHSSCIL</sequence>
<feature type="transmembrane region" description="Helical" evidence="1">
    <location>
        <begin position="183"/>
        <end position="203"/>
    </location>
</feature>
<dbReference type="AlphaFoldDB" id="A0A812B5G5"/>
<comment type="caution">
    <text evidence="2">The sequence shown here is derived from an EMBL/GenBank/DDBJ whole genome shotgun (WGS) entry which is preliminary data.</text>
</comment>
<keyword evidence="1" id="KW-0812">Transmembrane</keyword>
<evidence type="ECO:0000313" key="2">
    <source>
        <dbReference type="EMBL" id="CAE1169931.1"/>
    </source>
</evidence>
<gene>
    <name evidence="2" type="ORF">SPHA_10852</name>
</gene>
<feature type="transmembrane region" description="Helical" evidence="1">
    <location>
        <begin position="6"/>
        <end position="22"/>
    </location>
</feature>
<protein>
    <submittedName>
        <fullName evidence="2">Uncharacterized protein</fullName>
    </submittedName>
</protein>
<evidence type="ECO:0000313" key="3">
    <source>
        <dbReference type="Proteomes" id="UP000597762"/>
    </source>
</evidence>
<proteinExistence type="predicted"/>
<name>A0A812B5G5_ACAPH</name>
<feature type="transmembrane region" description="Helical" evidence="1">
    <location>
        <begin position="82"/>
        <end position="102"/>
    </location>
</feature>
<organism evidence="2 3">
    <name type="scientific">Acanthosepion pharaonis</name>
    <name type="common">Pharaoh cuttlefish</name>
    <name type="synonym">Sepia pharaonis</name>
    <dbReference type="NCBI Taxonomy" id="158019"/>
    <lineage>
        <taxon>Eukaryota</taxon>
        <taxon>Metazoa</taxon>
        <taxon>Spiralia</taxon>
        <taxon>Lophotrochozoa</taxon>
        <taxon>Mollusca</taxon>
        <taxon>Cephalopoda</taxon>
        <taxon>Coleoidea</taxon>
        <taxon>Decapodiformes</taxon>
        <taxon>Sepiida</taxon>
        <taxon>Sepiina</taxon>
        <taxon>Sepiidae</taxon>
        <taxon>Acanthosepion</taxon>
    </lineage>
</organism>
<accession>A0A812B5G5</accession>
<reference evidence="2" key="1">
    <citation type="submission" date="2021-01" db="EMBL/GenBank/DDBJ databases">
        <authorList>
            <person name="Li R."/>
            <person name="Bekaert M."/>
        </authorList>
    </citation>
    <scope>NUCLEOTIDE SEQUENCE</scope>
    <source>
        <strain evidence="2">Farmed</strain>
    </source>
</reference>